<evidence type="ECO:0000313" key="6">
    <source>
        <dbReference type="Proteomes" id="UP000661649"/>
    </source>
</evidence>
<dbReference type="Gene3D" id="3.20.20.20">
    <property type="entry name" value="Dihydropteroate synthase-like"/>
    <property type="match status" value="1"/>
</dbReference>
<dbReference type="NCBIfam" id="NF005719">
    <property type="entry name" value="PRK07535.1"/>
    <property type="match status" value="1"/>
</dbReference>
<name>A0ABR7PEH3_9FIRM</name>
<organism evidence="5 6">
    <name type="scientific">Blautia stercoris</name>
    <dbReference type="NCBI Taxonomy" id="871664"/>
    <lineage>
        <taxon>Bacteria</taxon>
        <taxon>Bacillati</taxon>
        <taxon>Bacillota</taxon>
        <taxon>Clostridia</taxon>
        <taxon>Lachnospirales</taxon>
        <taxon>Lachnospiraceae</taxon>
        <taxon>Blautia</taxon>
    </lineage>
</organism>
<proteinExistence type="inferred from homology"/>
<feature type="domain" description="Pterin-binding" evidence="4">
    <location>
        <begin position="1"/>
        <end position="248"/>
    </location>
</feature>
<accession>A0ABR7PEH3</accession>
<dbReference type="PANTHER" id="PTHR45833">
    <property type="entry name" value="METHIONINE SYNTHASE"/>
    <property type="match status" value="1"/>
</dbReference>
<comment type="similarity">
    <text evidence="1">Belongs to the vitamin-B12 dependent methionine synthase family.</text>
</comment>
<dbReference type="InterPro" id="IPR000489">
    <property type="entry name" value="Pterin-binding_dom"/>
</dbReference>
<evidence type="ECO:0000256" key="2">
    <source>
        <dbReference type="ARBA" id="ARBA00022603"/>
    </source>
</evidence>
<dbReference type="SUPFAM" id="SSF51717">
    <property type="entry name" value="Dihydropteroate synthetase-like"/>
    <property type="match status" value="1"/>
</dbReference>
<dbReference type="InterPro" id="IPR011005">
    <property type="entry name" value="Dihydropteroate_synth-like_sf"/>
</dbReference>
<protein>
    <submittedName>
        <fullName evidence="5">Methyltetrahydrofolate cobalamin methyltransferase</fullName>
    </submittedName>
</protein>
<dbReference type="PROSITE" id="PS50972">
    <property type="entry name" value="PTERIN_BINDING"/>
    <property type="match status" value="1"/>
</dbReference>
<reference evidence="5 6" key="1">
    <citation type="submission" date="2020-08" db="EMBL/GenBank/DDBJ databases">
        <title>Genome public.</title>
        <authorList>
            <person name="Liu C."/>
            <person name="Sun Q."/>
        </authorList>
    </citation>
    <scope>NUCLEOTIDE SEQUENCE [LARGE SCALE GENOMIC DNA]</scope>
    <source>
        <strain evidence="5 6">3_YM_SP_D4_24.mj</strain>
    </source>
</reference>
<gene>
    <name evidence="5" type="ORF">H8712_14105</name>
</gene>
<dbReference type="RefSeq" id="WP_022302566.1">
    <property type="nucleotide sequence ID" value="NZ_DAWEED010000013.1"/>
</dbReference>
<keyword evidence="3" id="KW-0808">Transferase</keyword>
<evidence type="ECO:0000259" key="4">
    <source>
        <dbReference type="PROSITE" id="PS50972"/>
    </source>
</evidence>
<evidence type="ECO:0000256" key="1">
    <source>
        <dbReference type="ARBA" id="ARBA00010398"/>
    </source>
</evidence>
<dbReference type="GO" id="GO:0032259">
    <property type="term" value="P:methylation"/>
    <property type="evidence" value="ECO:0007669"/>
    <property type="project" value="UniProtKB-KW"/>
</dbReference>
<dbReference type="GO" id="GO:0008168">
    <property type="term" value="F:methyltransferase activity"/>
    <property type="evidence" value="ECO:0007669"/>
    <property type="project" value="UniProtKB-KW"/>
</dbReference>
<evidence type="ECO:0000256" key="3">
    <source>
        <dbReference type="ARBA" id="ARBA00022679"/>
    </source>
</evidence>
<dbReference type="InterPro" id="IPR050554">
    <property type="entry name" value="Met_Synthase/Corrinoid"/>
</dbReference>
<dbReference type="EMBL" id="JACRTP010000007">
    <property type="protein sequence ID" value="MBC8629724.1"/>
    <property type="molecule type" value="Genomic_DNA"/>
</dbReference>
<dbReference type="Proteomes" id="UP000661649">
    <property type="component" value="Unassembled WGS sequence"/>
</dbReference>
<comment type="caution">
    <text evidence="5">The sequence shown here is derived from an EMBL/GenBank/DDBJ whole genome shotgun (WGS) entry which is preliminary data.</text>
</comment>
<keyword evidence="6" id="KW-1185">Reference proteome</keyword>
<evidence type="ECO:0000313" key="5">
    <source>
        <dbReference type="EMBL" id="MBC8629724.1"/>
    </source>
</evidence>
<dbReference type="Pfam" id="PF00809">
    <property type="entry name" value="Pterin_bind"/>
    <property type="match status" value="1"/>
</dbReference>
<keyword evidence="2 5" id="KW-0489">Methyltransferase</keyword>
<sequence>MIIIGEKINGSIPSVAKAIAERDSEFIKERARKQAAANATYIDCCASVPEAEEVETLKWMIDCIQEVTDLPISVDSPSADVLTQAYKFCKRPGIFNSVSGEGDKIDKIFPLMAQEENKDWQVIALLSDDTGIPKCAADRLRVFDKIMAKAKEYNINPSRIHIDPLVEMLCTSEDGIAMNIEVIQTVRKQYPSIHITAAVSNISFNLPVRKLINYGFLILAMNAGLDSAIMDPTNRDMLGLTYATEALLGEDEFCMEYIGAYREGLIGPLPKA</sequence>